<organism evidence="3 4">
    <name type="scientific">Desmophyllum pertusum</name>
    <dbReference type="NCBI Taxonomy" id="174260"/>
    <lineage>
        <taxon>Eukaryota</taxon>
        <taxon>Metazoa</taxon>
        <taxon>Cnidaria</taxon>
        <taxon>Anthozoa</taxon>
        <taxon>Hexacorallia</taxon>
        <taxon>Scleractinia</taxon>
        <taxon>Caryophylliina</taxon>
        <taxon>Caryophylliidae</taxon>
        <taxon>Desmophyllum</taxon>
    </lineage>
</organism>
<dbReference type="Proteomes" id="UP001163046">
    <property type="component" value="Unassembled WGS sequence"/>
</dbReference>
<dbReference type="InterPro" id="IPR001810">
    <property type="entry name" value="F-box_dom"/>
</dbReference>
<feature type="compositionally biased region" description="Low complexity" evidence="1">
    <location>
        <begin position="112"/>
        <end position="122"/>
    </location>
</feature>
<feature type="domain" description="F-box" evidence="2">
    <location>
        <begin position="157"/>
        <end position="206"/>
    </location>
</feature>
<dbReference type="EMBL" id="MU826875">
    <property type="protein sequence ID" value="KAJ7370009.1"/>
    <property type="molecule type" value="Genomic_DNA"/>
</dbReference>
<dbReference type="OrthoDB" id="1107553at2759"/>
<evidence type="ECO:0000256" key="1">
    <source>
        <dbReference type="SAM" id="MobiDB-lite"/>
    </source>
</evidence>
<dbReference type="PANTHER" id="PTHR46731">
    <property type="entry name" value="F-BOX ONLY PROTEIN 15"/>
    <property type="match status" value="1"/>
</dbReference>
<keyword evidence="3" id="KW-0378">Hydrolase</keyword>
<evidence type="ECO:0000313" key="4">
    <source>
        <dbReference type="Proteomes" id="UP001163046"/>
    </source>
</evidence>
<dbReference type="SUPFAM" id="SSF81383">
    <property type="entry name" value="F-box domain"/>
    <property type="match status" value="1"/>
</dbReference>
<dbReference type="PROSITE" id="PS50181">
    <property type="entry name" value="FBOX"/>
    <property type="match status" value="1"/>
</dbReference>
<keyword evidence="3" id="KW-0067">ATP-binding</keyword>
<dbReference type="SMART" id="SM00256">
    <property type="entry name" value="FBOX"/>
    <property type="match status" value="1"/>
</dbReference>
<comment type="caution">
    <text evidence="3">The sequence shown here is derived from an EMBL/GenBank/DDBJ whole genome shotgun (WGS) entry which is preliminary data.</text>
</comment>
<sequence>MASSTSSSSSTPTSDSSSSSTTSPRKGLRKAENYPETVTIDSGDETSSSDNDGCVIVNVVRESKRDSDVEESSNCSQTSCTESSSQSSQASKEESNSQSSCTSEFDQKNTSCKKSSSSSFKSARQAKKQPSRSARAAFGLVGGGDVSDSDDDDSQDSSLFARLPVEIMENIFCQLPIVDLMLNCALVCRQWYNIISRDSFIPWKKKYFLLKNRDLSAEDEMIEFTGSKMSFRVDLFRTKSCKCFYCLASIFYYLESQHRIGSGLHYRVFYSLYLYENAFEATCASIGSVFDQNATGQQSMMRYRSSTDKLQLTHEQVRIIKTRCQGWRDHKNCSICRNWKDNNSS</sequence>
<feature type="compositionally biased region" description="Low complexity" evidence="1">
    <location>
        <begin position="1"/>
        <end position="23"/>
    </location>
</feature>
<keyword evidence="4" id="KW-1185">Reference proteome</keyword>
<dbReference type="GO" id="GO:0003678">
    <property type="term" value="F:DNA helicase activity"/>
    <property type="evidence" value="ECO:0007669"/>
    <property type="project" value="UniProtKB-EC"/>
</dbReference>
<dbReference type="InterPro" id="IPR036047">
    <property type="entry name" value="F-box-like_dom_sf"/>
</dbReference>
<feature type="compositionally biased region" description="Low complexity" evidence="1">
    <location>
        <begin position="72"/>
        <end position="104"/>
    </location>
</feature>
<gene>
    <name evidence="3" type="primary">FBXO18_3</name>
    <name evidence="3" type="ORF">OS493_034741</name>
</gene>
<proteinExistence type="predicted"/>
<name>A0A9W9YWH3_9CNID</name>
<accession>A0A9W9YWH3</accession>
<dbReference type="AlphaFoldDB" id="A0A9W9YWH3"/>
<dbReference type="CDD" id="cd22095">
    <property type="entry name" value="F-box_FBXO18"/>
    <property type="match status" value="1"/>
</dbReference>
<dbReference type="EC" id="3.6.4.12" evidence="3"/>
<keyword evidence="3" id="KW-0547">Nucleotide-binding</keyword>
<dbReference type="GO" id="GO:0016787">
    <property type="term" value="F:hydrolase activity"/>
    <property type="evidence" value="ECO:0007669"/>
    <property type="project" value="UniProtKB-KW"/>
</dbReference>
<dbReference type="GO" id="GO:0019005">
    <property type="term" value="C:SCF ubiquitin ligase complex"/>
    <property type="evidence" value="ECO:0007669"/>
    <property type="project" value="TreeGrafter"/>
</dbReference>
<protein>
    <submittedName>
        <fullName evidence="3">F-box DNA helicase 1</fullName>
        <ecNumber evidence="3">3.6.4.12</ecNumber>
    </submittedName>
</protein>
<evidence type="ECO:0000313" key="3">
    <source>
        <dbReference type="EMBL" id="KAJ7370009.1"/>
    </source>
</evidence>
<dbReference type="Gene3D" id="1.20.1280.50">
    <property type="match status" value="1"/>
</dbReference>
<keyword evidence="3" id="KW-0347">Helicase</keyword>
<evidence type="ECO:0000259" key="2">
    <source>
        <dbReference type="PROSITE" id="PS50181"/>
    </source>
</evidence>
<dbReference type="Pfam" id="PF12937">
    <property type="entry name" value="F-box-like"/>
    <property type="match status" value="1"/>
</dbReference>
<reference evidence="3" key="1">
    <citation type="submission" date="2023-01" db="EMBL/GenBank/DDBJ databases">
        <title>Genome assembly of the deep-sea coral Lophelia pertusa.</title>
        <authorList>
            <person name="Herrera S."/>
            <person name="Cordes E."/>
        </authorList>
    </citation>
    <scope>NUCLEOTIDE SEQUENCE</scope>
    <source>
        <strain evidence="3">USNM1676648</strain>
        <tissue evidence="3">Polyp</tissue>
    </source>
</reference>
<dbReference type="PANTHER" id="PTHR46731:SF1">
    <property type="entry name" value="F-BOX ONLY PROTEIN 15"/>
    <property type="match status" value="1"/>
</dbReference>
<feature type="region of interest" description="Disordered" evidence="1">
    <location>
        <begin position="1"/>
        <end position="134"/>
    </location>
</feature>